<evidence type="ECO:0000256" key="4">
    <source>
        <dbReference type="ARBA" id="ARBA00023163"/>
    </source>
</evidence>
<evidence type="ECO:0000256" key="2">
    <source>
        <dbReference type="ARBA" id="ARBA00023015"/>
    </source>
</evidence>
<dbReference type="CDD" id="cd00090">
    <property type="entry name" value="HTH_ARSR"/>
    <property type="match status" value="1"/>
</dbReference>
<organism evidence="6 7">
    <name type="scientific">Comamonas antarctica</name>
    <dbReference type="NCBI Taxonomy" id="2743470"/>
    <lineage>
        <taxon>Bacteria</taxon>
        <taxon>Pseudomonadati</taxon>
        <taxon>Pseudomonadota</taxon>
        <taxon>Betaproteobacteria</taxon>
        <taxon>Burkholderiales</taxon>
        <taxon>Comamonadaceae</taxon>
        <taxon>Comamonas</taxon>
    </lineage>
</organism>
<reference evidence="6 7" key="1">
    <citation type="submission" date="2020-06" db="EMBL/GenBank/DDBJ databases">
        <title>Acidovorax antarctica sp. nov., isolated from Corinth ice sheet soil, Antarctic Fields Peninsula.</title>
        <authorList>
            <person name="Xu Q."/>
            <person name="Peng F."/>
        </authorList>
    </citation>
    <scope>NUCLEOTIDE SEQUENCE [LARGE SCALE GENOMIC DNA]</scope>
    <source>
        <strain evidence="6 7">16-35-5</strain>
        <plasmid evidence="6 7">unnamed2</plasmid>
    </source>
</reference>
<comment type="similarity">
    <text evidence="1">Belongs to the LysR transcriptional regulatory family.</text>
</comment>
<dbReference type="AlphaFoldDB" id="A0A6N1XCT1"/>
<dbReference type="RefSeq" id="WP_175506549.1">
    <property type="nucleotide sequence ID" value="NZ_CP054842.1"/>
</dbReference>
<evidence type="ECO:0000313" key="7">
    <source>
        <dbReference type="Proteomes" id="UP000509579"/>
    </source>
</evidence>
<dbReference type="KEGG" id="aant:HUK68_22795"/>
<evidence type="ECO:0000256" key="3">
    <source>
        <dbReference type="ARBA" id="ARBA00023125"/>
    </source>
</evidence>
<dbReference type="InterPro" id="IPR036390">
    <property type="entry name" value="WH_DNA-bd_sf"/>
</dbReference>
<dbReference type="EMBL" id="CP054842">
    <property type="protein sequence ID" value="QKV55770.1"/>
    <property type="molecule type" value="Genomic_DNA"/>
</dbReference>
<dbReference type="Gene3D" id="1.10.10.10">
    <property type="entry name" value="Winged helix-like DNA-binding domain superfamily/Winged helix DNA-binding domain"/>
    <property type="match status" value="1"/>
</dbReference>
<dbReference type="InterPro" id="IPR000847">
    <property type="entry name" value="LysR_HTH_N"/>
</dbReference>
<keyword evidence="7" id="KW-1185">Reference proteome</keyword>
<accession>A0A6N1XCT1</accession>
<dbReference type="Proteomes" id="UP000509579">
    <property type="component" value="Plasmid unnamed2"/>
</dbReference>
<gene>
    <name evidence="6" type="ORF">HUK68_22795</name>
</gene>
<keyword evidence="6" id="KW-0614">Plasmid</keyword>
<dbReference type="GO" id="GO:0003700">
    <property type="term" value="F:DNA-binding transcription factor activity"/>
    <property type="evidence" value="ECO:0007669"/>
    <property type="project" value="InterPro"/>
</dbReference>
<keyword evidence="2" id="KW-0805">Transcription regulation</keyword>
<dbReference type="PANTHER" id="PTHR30419">
    <property type="entry name" value="HTH-TYPE TRANSCRIPTIONAL REGULATOR YBHD"/>
    <property type="match status" value="1"/>
</dbReference>
<evidence type="ECO:0000256" key="1">
    <source>
        <dbReference type="ARBA" id="ARBA00009437"/>
    </source>
</evidence>
<dbReference type="PROSITE" id="PS50931">
    <property type="entry name" value="HTH_LYSR"/>
    <property type="match status" value="1"/>
</dbReference>
<dbReference type="InterPro" id="IPR011991">
    <property type="entry name" value="ArsR-like_HTH"/>
</dbReference>
<dbReference type="InterPro" id="IPR050950">
    <property type="entry name" value="HTH-type_LysR_regulators"/>
</dbReference>
<dbReference type="FunFam" id="1.10.10.10:FF:000001">
    <property type="entry name" value="LysR family transcriptional regulator"/>
    <property type="match status" value="1"/>
</dbReference>
<dbReference type="CDD" id="cd08423">
    <property type="entry name" value="PBP2_LTTR_like_6"/>
    <property type="match status" value="1"/>
</dbReference>
<proteinExistence type="inferred from homology"/>
<dbReference type="Pfam" id="PF03466">
    <property type="entry name" value="LysR_substrate"/>
    <property type="match status" value="1"/>
</dbReference>
<geneLocation type="plasmid" evidence="6 7">
    <name>unnamed2</name>
</geneLocation>
<dbReference type="PRINTS" id="PR00039">
    <property type="entry name" value="HTHLYSR"/>
</dbReference>
<evidence type="ECO:0000313" key="6">
    <source>
        <dbReference type="EMBL" id="QKV55770.1"/>
    </source>
</evidence>
<protein>
    <submittedName>
        <fullName evidence="6">LysR family transcriptional regulator</fullName>
    </submittedName>
</protein>
<dbReference type="SUPFAM" id="SSF53850">
    <property type="entry name" value="Periplasmic binding protein-like II"/>
    <property type="match status" value="1"/>
</dbReference>
<dbReference type="SUPFAM" id="SSF46785">
    <property type="entry name" value="Winged helix' DNA-binding domain"/>
    <property type="match status" value="1"/>
</dbReference>
<dbReference type="InterPro" id="IPR036388">
    <property type="entry name" value="WH-like_DNA-bd_sf"/>
</dbReference>
<feature type="domain" description="HTH lysR-type" evidence="5">
    <location>
        <begin position="1"/>
        <end position="58"/>
    </location>
</feature>
<dbReference type="Pfam" id="PF00126">
    <property type="entry name" value="HTH_1"/>
    <property type="match status" value="1"/>
</dbReference>
<dbReference type="GO" id="GO:0005829">
    <property type="term" value="C:cytosol"/>
    <property type="evidence" value="ECO:0007669"/>
    <property type="project" value="TreeGrafter"/>
</dbReference>
<keyword evidence="4" id="KW-0804">Transcription</keyword>
<dbReference type="Gene3D" id="3.40.190.10">
    <property type="entry name" value="Periplasmic binding protein-like II"/>
    <property type="match status" value="2"/>
</dbReference>
<keyword evidence="3" id="KW-0238">DNA-binding</keyword>
<dbReference type="GO" id="GO:0003677">
    <property type="term" value="F:DNA binding"/>
    <property type="evidence" value="ECO:0007669"/>
    <property type="project" value="UniProtKB-KW"/>
</dbReference>
<dbReference type="InterPro" id="IPR005119">
    <property type="entry name" value="LysR_subst-bd"/>
</dbReference>
<sequence>MDITRLRALRELAIRHTITAAAQALNLTASAVSQQISQLEDEVGVALTERSGRGVRLTPAGEVLVAHAERVMTVLDEAKSEMAVIRNDIAGTLRVAAFATAAAALLPPVLKALQQAYPRLQIALIEMEPAEGLAALGSWDADLAIVDDLSVRLARMERTVQKVKLIDDELLVAMAQDHPLAHRTSIALPELKDEMWALDSATSFYGEFVLGLCRKAGFDPKVNAACRGAEIIAAMVESGCSISLIPGLRLGQMTQQLAARPLRPSVTRKISVAFRAGERSHPSVKVFVQALQRSLEPAPQ</sequence>
<evidence type="ECO:0000259" key="5">
    <source>
        <dbReference type="PROSITE" id="PS50931"/>
    </source>
</evidence>
<name>A0A6N1XCT1_9BURK</name>